<reference evidence="1" key="1">
    <citation type="submission" date="2021-02" db="EMBL/GenBank/DDBJ databases">
        <title>Rhodobacter shimadae sp. nov., an aerobic anoxygenic phototrophic bacterium isolated from a hot spring.</title>
        <authorList>
            <person name="Muramatsu S."/>
            <person name="Haruta S."/>
            <person name="Hirose S."/>
            <person name="Hanada S."/>
        </authorList>
    </citation>
    <scope>NUCLEOTIDE SEQUENCE</scope>
    <source>
        <strain evidence="1">N10</strain>
    </source>
</reference>
<dbReference type="AlphaFoldDB" id="A0A8G1EDU2"/>
<dbReference type="PANTHER" id="PTHR48100">
    <property type="entry name" value="BROAD-SPECIFICITY PHOSPHATASE YOR283W-RELATED"/>
    <property type="match status" value="1"/>
</dbReference>
<accession>A0A8G1EDU2</accession>
<dbReference type="InterPro" id="IPR050275">
    <property type="entry name" value="PGM_Phosphatase"/>
</dbReference>
<dbReference type="GO" id="GO:0005737">
    <property type="term" value="C:cytoplasm"/>
    <property type="evidence" value="ECO:0007669"/>
    <property type="project" value="TreeGrafter"/>
</dbReference>
<sequence length="192" mass="21040">MSRFFWVRHGPTHSRALIGRTDLPADLSDRAALDRLSAFLPEGALVVSSDLRRAVATADAIQATRQRLPHEPSFREFDFGAWEGLPAAEVAERWPEDSRAYWDRPGDTAPPGGESWNAAAARVSAAAARLRAAHPGRDIVAVAHFGVILTQLQRARGCTAYEVLAQRIEPLSVTCLTLGREGWTVAEINHRP</sequence>
<dbReference type="RefSeq" id="WP_220662774.1">
    <property type="nucleotide sequence ID" value="NZ_CP069370.1"/>
</dbReference>
<evidence type="ECO:0000313" key="2">
    <source>
        <dbReference type="Proteomes" id="UP000826300"/>
    </source>
</evidence>
<protein>
    <submittedName>
        <fullName evidence="1">Histidine phosphatase family protein</fullName>
    </submittedName>
</protein>
<dbReference type="InterPro" id="IPR029033">
    <property type="entry name" value="His_PPase_superfam"/>
</dbReference>
<dbReference type="Pfam" id="PF00300">
    <property type="entry name" value="His_Phos_1"/>
    <property type="match status" value="1"/>
</dbReference>
<gene>
    <name evidence="1" type="ORF">JO391_03270</name>
</gene>
<dbReference type="KEGG" id="nsm:JO391_03270"/>
<dbReference type="EMBL" id="CP069370">
    <property type="protein sequence ID" value="QYZ70556.1"/>
    <property type="molecule type" value="Genomic_DNA"/>
</dbReference>
<proteinExistence type="predicted"/>
<evidence type="ECO:0000313" key="1">
    <source>
        <dbReference type="EMBL" id="QYZ70556.1"/>
    </source>
</evidence>
<keyword evidence="2" id="KW-1185">Reference proteome</keyword>
<dbReference type="InterPro" id="IPR013078">
    <property type="entry name" value="His_Pase_superF_clade-1"/>
</dbReference>
<dbReference type="GO" id="GO:0016791">
    <property type="term" value="F:phosphatase activity"/>
    <property type="evidence" value="ECO:0007669"/>
    <property type="project" value="TreeGrafter"/>
</dbReference>
<dbReference type="SUPFAM" id="SSF53254">
    <property type="entry name" value="Phosphoglycerate mutase-like"/>
    <property type="match status" value="1"/>
</dbReference>
<dbReference type="SMART" id="SM00855">
    <property type="entry name" value="PGAM"/>
    <property type="match status" value="1"/>
</dbReference>
<dbReference type="Gene3D" id="3.40.50.1240">
    <property type="entry name" value="Phosphoglycerate mutase-like"/>
    <property type="match status" value="1"/>
</dbReference>
<dbReference type="PANTHER" id="PTHR48100:SF1">
    <property type="entry name" value="HISTIDINE PHOSPHATASE FAMILY PROTEIN-RELATED"/>
    <property type="match status" value="1"/>
</dbReference>
<organism evidence="1 2">
    <name type="scientific">Neotabrizicola shimadae</name>
    <dbReference type="NCBI Taxonomy" id="2807096"/>
    <lineage>
        <taxon>Bacteria</taxon>
        <taxon>Pseudomonadati</taxon>
        <taxon>Pseudomonadota</taxon>
        <taxon>Alphaproteobacteria</taxon>
        <taxon>Rhodobacterales</taxon>
        <taxon>Paracoccaceae</taxon>
        <taxon>Neotabrizicola</taxon>
    </lineage>
</organism>
<dbReference type="Proteomes" id="UP000826300">
    <property type="component" value="Chromosome"/>
</dbReference>
<name>A0A8G1EDU2_9RHOB</name>